<accession>A0A2P2NV58</accession>
<sequence>MSTCEWMYKKESRGSREGSGCEAGSSSGGGKRSNTFTVLPSLVRKTQSKYDAGSE</sequence>
<evidence type="ECO:0000256" key="1">
    <source>
        <dbReference type="SAM" id="MobiDB-lite"/>
    </source>
</evidence>
<feature type="region of interest" description="Disordered" evidence="1">
    <location>
        <begin position="1"/>
        <end position="55"/>
    </location>
</feature>
<protein>
    <submittedName>
        <fullName evidence="2">Uncharacterized protein</fullName>
    </submittedName>
</protein>
<evidence type="ECO:0000313" key="2">
    <source>
        <dbReference type="EMBL" id="MBX46330.1"/>
    </source>
</evidence>
<name>A0A2P2NV58_RHIMU</name>
<reference evidence="2" key="1">
    <citation type="submission" date="2018-02" db="EMBL/GenBank/DDBJ databases">
        <title>Rhizophora mucronata_Transcriptome.</title>
        <authorList>
            <person name="Meera S.P."/>
            <person name="Sreeshan A."/>
            <person name="Augustine A."/>
        </authorList>
    </citation>
    <scope>NUCLEOTIDE SEQUENCE</scope>
    <source>
        <tissue evidence="2">Leaf</tissue>
    </source>
</reference>
<feature type="compositionally biased region" description="Basic and acidic residues" evidence="1">
    <location>
        <begin position="7"/>
        <end position="16"/>
    </location>
</feature>
<dbReference type="AlphaFoldDB" id="A0A2P2NV58"/>
<organism evidence="2">
    <name type="scientific">Rhizophora mucronata</name>
    <name type="common">Asiatic mangrove</name>
    <dbReference type="NCBI Taxonomy" id="61149"/>
    <lineage>
        <taxon>Eukaryota</taxon>
        <taxon>Viridiplantae</taxon>
        <taxon>Streptophyta</taxon>
        <taxon>Embryophyta</taxon>
        <taxon>Tracheophyta</taxon>
        <taxon>Spermatophyta</taxon>
        <taxon>Magnoliopsida</taxon>
        <taxon>eudicotyledons</taxon>
        <taxon>Gunneridae</taxon>
        <taxon>Pentapetalae</taxon>
        <taxon>rosids</taxon>
        <taxon>fabids</taxon>
        <taxon>Malpighiales</taxon>
        <taxon>Rhizophoraceae</taxon>
        <taxon>Rhizophora</taxon>
    </lineage>
</organism>
<dbReference type="EMBL" id="GGEC01065846">
    <property type="protein sequence ID" value="MBX46330.1"/>
    <property type="molecule type" value="Transcribed_RNA"/>
</dbReference>
<proteinExistence type="predicted"/>